<dbReference type="EMBL" id="JAQIZT010000013">
    <property type="protein sequence ID" value="KAJ6974220.1"/>
    <property type="molecule type" value="Genomic_DNA"/>
</dbReference>
<comment type="caution">
    <text evidence="1">The sequence shown here is derived from an EMBL/GenBank/DDBJ whole genome shotgun (WGS) entry which is preliminary data.</text>
</comment>
<protein>
    <submittedName>
        <fullName evidence="1">Uncharacterized protein</fullName>
    </submittedName>
</protein>
<evidence type="ECO:0000313" key="2">
    <source>
        <dbReference type="Proteomes" id="UP001164929"/>
    </source>
</evidence>
<sequence>MKKRNQSPLQGKKKAYYKSKNSLILSHFLHQLPADDVIFLTCTSSPAVPSSLSSSLLFFSIKLWFKGFLLVLKKDSNFIILVSNLQKAREPYHIVVRGGHLN</sequence>
<dbReference type="AlphaFoldDB" id="A0AAD6LVQ9"/>
<name>A0AAD6LVQ9_9ROSI</name>
<gene>
    <name evidence="1" type="ORF">NC653_030340</name>
</gene>
<proteinExistence type="predicted"/>
<organism evidence="1 2">
    <name type="scientific">Populus alba x Populus x berolinensis</name>
    <dbReference type="NCBI Taxonomy" id="444605"/>
    <lineage>
        <taxon>Eukaryota</taxon>
        <taxon>Viridiplantae</taxon>
        <taxon>Streptophyta</taxon>
        <taxon>Embryophyta</taxon>
        <taxon>Tracheophyta</taxon>
        <taxon>Spermatophyta</taxon>
        <taxon>Magnoliopsida</taxon>
        <taxon>eudicotyledons</taxon>
        <taxon>Gunneridae</taxon>
        <taxon>Pentapetalae</taxon>
        <taxon>rosids</taxon>
        <taxon>fabids</taxon>
        <taxon>Malpighiales</taxon>
        <taxon>Salicaceae</taxon>
        <taxon>Saliceae</taxon>
        <taxon>Populus</taxon>
    </lineage>
</organism>
<accession>A0AAD6LVQ9</accession>
<keyword evidence="2" id="KW-1185">Reference proteome</keyword>
<evidence type="ECO:0000313" key="1">
    <source>
        <dbReference type="EMBL" id="KAJ6974220.1"/>
    </source>
</evidence>
<reference evidence="1" key="1">
    <citation type="journal article" date="2023" name="Mol. Ecol. Resour.">
        <title>Chromosome-level genome assembly of a triploid poplar Populus alba 'Berolinensis'.</title>
        <authorList>
            <person name="Chen S."/>
            <person name="Yu Y."/>
            <person name="Wang X."/>
            <person name="Wang S."/>
            <person name="Zhang T."/>
            <person name="Zhou Y."/>
            <person name="He R."/>
            <person name="Meng N."/>
            <person name="Wang Y."/>
            <person name="Liu W."/>
            <person name="Liu Z."/>
            <person name="Liu J."/>
            <person name="Guo Q."/>
            <person name="Huang H."/>
            <person name="Sederoff R.R."/>
            <person name="Wang G."/>
            <person name="Qu G."/>
            <person name="Chen S."/>
        </authorList>
    </citation>
    <scope>NUCLEOTIDE SEQUENCE</scope>
    <source>
        <strain evidence="1">SC-2020</strain>
    </source>
</reference>
<dbReference type="Proteomes" id="UP001164929">
    <property type="component" value="Chromosome 13"/>
</dbReference>